<protein>
    <submittedName>
        <fullName evidence="3">Multicomponent Na+:H+ antiporter subunit G</fullName>
    </submittedName>
</protein>
<name>A0A285L913_9NOCA</name>
<dbReference type="PANTHER" id="PTHR34703">
    <property type="entry name" value="ANTIPORTER SUBUNIT MNHG2-RELATED"/>
    <property type="match status" value="1"/>
</dbReference>
<proteinExistence type="inferred from homology"/>
<evidence type="ECO:0000313" key="4">
    <source>
        <dbReference type="Proteomes" id="UP000219565"/>
    </source>
</evidence>
<reference evidence="3 4" key="1">
    <citation type="submission" date="2017-09" db="EMBL/GenBank/DDBJ databases">
        <authorList>
            <person name="Ehlers B."/>
            <person name="Leendertz F.H."/>
        </authorList>
    </citation>
    <scope>NUCLEOTIDE SEQUENCE [LARGE SCALE GENOMIC DNA]</scope>
    <source>
        <strain evidence="3 4">DSM 45537</strain>
    </source>
</reference>
<accession>A0A285L913</accession>
<dbReference type="NCBIfam" id="TIGR01300">
    <property type="entry name" value="CPA3_mnhG_phaG"/>
    <property type="match status" value="1"/>
</dbReference>
<dbReference type="OrthoDB" id="3214257at2"/>
<dbReference type="AlphaFoldDB" id="A0A285L913"/>
<keyword evidence="4" id="KW-1185">Reference proteome</keyword>
<gene>
    <name evidence="3" type="ORF">SAMN04244553_3043</name>
</gene>
<dbReference type="PANTHER" id="PTHR34703:SF1">
    <property type="entry name" value="ANTIPORTER SUBUNIT MNHG2-RELATED"/>
    <property type="match status" value="1"/>
</dbReference>
<keyword evidence="2" id="KW-0812">Transmembrane</keyword>
<keyword evidence="2" id="KW-1133">Transmembrane helix</keyword>
<feature type="transmembrane region" description="Helical" evidence="2">
    <location>
        <begin position="64"/>
        <end position="86"/>
    </location>
</feature>
<dbReference type="NCBIfam" id="NF009314">
    <property type="entry name" value="PRK12674.1-2"/>
    <property type="match status" value="1"/>
</dbReference>
<dbReference type="GO" id="GO:0015385">
    <property type="term" value="F:sodium:proton antiporter activity"/>
    <property type="evidence" value="ECO:0007669"/>
    <property type="project" value="TreeGrafter"/>
</dbReference>
<evidence type="ECO:0000256" key="2">
    <source>
        <dbReference type="SAM" id="Phobius"/>
    </source>
</evidence>
<comment type="similarity">
    <text evidence="1">Belongs to the CPA3 antiporters (TC 2.A.63) subunit G family.</text>
</comment>
<keyword evidence="2" id="KW-0472">Membrane</keyword>
<dbReference type="STRING" id="1379680.GCA_001612615_05846"/>
<dbReference type="RefSeq" id="WP_097245343.1">
    <property type="nucleotide sequence ID" value="NZ_OBEG01000002.1"/>
</dbReference>
<evidence type="ECO:0000256" key="1">
    <source>
        <dbReference type="ARBA" id="ARBA00008404"/>
    </source>
</evidence>
<feature type="transmembrane region" description="Helical" evidence="2">
    <location>
        <begin position="6"/>
        <end position="27"/>
    </location>
</feature>
<evidence type="ECO:0000313" key="3">
    <source>
        <dbReference type="EMBL" id="SNY81449.1"/>
    </source>
</evidence>
<dbReference type="Pfam" id="PF03334">
    <property type="entry name" value="PhaG_MnhG_YufB"/>
    <property type="match status" value="1"/>
</dbReference>
<dbReference type="Proteomes" id="UP000219565">
    <property type="component" value="Unassembled WGS sequence"/>
</dbReference>
<organism evidence="3 4">
    <name type="scientific">Nocardia amikacinitolerans</name>
    <dbReference type="NCBI Taxonomy" id="756689"/>
    <lineage>
        <taxon>Bacteria</taxon>
        <taxon>Bacillati</taxon>
        <taxon>Actinomycetota</taxon>
        <taxon>Actinomycetes</taxon>
        <taxon>Mycobacteriales</taxon>
        <taxon>Nocardiaceae</taxon>
        <taxon>Nocardia</taxon>
    </lineage>
</organism>
<dbReference type="EMBL" id="OBEG01000002">
    <property type="protein sequence ID" value="SNY81449.1"/>
    <property type="molecule type" value="Genomic_DNA"/>
</dbReference>
<sequence length="110" mass="11786">MTGWQWASAALILSGAALACTAAIAIVRFPDTLTRMHAATKPQVVGLLLVLGGAAIELRGQGNVWLLALVGLFTLFTAPVIAHLIGRTAYREQRHRDGLLRVNELGDEID</sequence>
<dbReference type="InterPro" id="IPR005133">
    <property type="entry name" value="PhaG_MnhG_YufB"/>
</dbReference>